<dbReference type="SUPFAM" id="SSF46785">
    <property type="entry name" value="Winged helix' DNA-binding domain"/>
    <property type="match status" value="1"/>
</dbReference>
<reference evidence="3" key="1">
    <citation type="submission" date="2018-06" db="EMBL/GenBank/DDBJ databases">
        <authorList>
            <person name="Zhirakovskaya E."/>
        </authorList>
    </citation>
    <scope>NUCLEOTIDE SEQUENCE</scope>
</reference>
<dbReference type="NCBIfam" id="NF033788">
    <property type="entry name" value="HTH_metalloreg"/>
    <property type="match status" value="1"/>
</dbReference>
<dbReference type="GO" id="GO:0030612">
    <property type="term" value="F:arsenate reductase (thioredoxin) activity"/>
    <property type="evidence" value="ECO:0007669"/>
    <property type="project" value="UniProtKB-EC"/>
</dbReference>
<evidence type="ECO:0000256" key="1">
    <source>
        <dbReference type="ARBA" id="ARBA00022849"/>
    </source>
</evidence>
<dbReference type="Pfam" id="PF01451">
    <property type="entry name" value="LMWPc"/>
    <property type="match status" value="1"/>
</dbReference>
<protein>
    <submittedName>
        <fullName evidence="3">Arsenate reductase thioredoxin-coupled, LMWP family</fullName>
        <ecNumber evidence="3">1.20.4.4</ecNumber>
    </submittedName>
</protein>
<dbReference type="SMART" id="SM00418">
    <property type="entry name" value="HTH_ARSR"/>
    <property type="match status" value="1"/>
</dbReference>
<dbReference type="InterPro" id="IPR023485">
    <property type="entry name" value="Ptyr_pPase"/>
</dbReference>
<dbReference type="EMBL" id="UOEO01000094">
    <property type="protein sequence ID" value="VAW18776.1"/>
    <property type="molecule type" value="Genomic_DNA"/>
</dbReference>
<dbReference type="CDD" id="cd16345">
    <property type="entry name" value="LMWP_ArsC"/>
    <property type="match status" value="1"/>
</dbReference>
<sequence length="286" mass="31376">MENLILHRLTALGHPKRMAVFRLLMRRYPDKVSAGELAQALGFKASTLSVYLAVLARAGLVDKTRAGTWLLYRVQLDAAREIIDYLFFDCCRGRAHLCPILDPGQAKGALMMPERKHNVIFICTGNSARSILAEAILRHEAGERFNAYSAGTRPAGAPNPFALELLKDMGHETRNLRSKSLDEFQGADAPKMDFIFTVCDAAANEECPLWPGQPVSGHWGIADPAAVLGTDAEKRQAFAQAYERMQARIGAFIALFTTGLDKADLQQQIDKIGAMEQMEQGVSGDG</sequence>
<gene>
    <name evidence="3" type="ORF">MNBD_ALPHA12-2304</name>
</gene>
<keyword evidence="3" id="KW-0560">Oxidoreductase</keyword>
<dbReference type="PROSITE" id="PS50987">
    <property type="entry name" value="HTH_ARSR_2"/>
    <property type="match status" value="1"/>
</dbReference>
<dbReference type="PANTHER" id="PTHR43428:SF1">
    <property type="entry name" value="ARSENATE REDUCTASE"/>
    <property type="match status" value="1"/>
</dbReference>
<keyword evidence="1" id="KW-0059">Arsenical resistance</keyword>
<dbReference type="PRINTS" id="PR00778">
    <property type="entry name" value="HTHARSR"/>
</dbReference>
<evidence type="ECO:0000259" key="2">
    <source>
        <dbReference type="PROSITE" id="PS50987"/>
    </source>
</evidence>
<dbReference type="InterPro" id="IPR011991">
    <property type="entry name" value="ArsR-like_HTH"/>
</dbReference>
<dbReference type="SUPFAM" id="SSF52788">
    <property type="entry name" value="Phosphotyrosine protein phosphatases I"/>
    <property type="match status" value="1"/>
</dbReference>
<dbReference type="InterPro" id="IPR036390">
    <property type="entry name" value="WH_DNA-bd_sf"/>
</dbReference>
<dbReference type="PANTHER" id="PTHR43428">
    <property type="entry name" value="ARSENATE REDUCTASE"/>
    <property type="match status" value="1"/>
</dbReference>
<dbReference type="SMART" id="SM00226">
    <property type="entry name" value="LMWPc"/>
    <property type="match status" value="1"/>
</dbReference>
<dbReference type="GO" id="GO:0003700">
    <property type="term" value="F:DNA-binding transcription factor activity"/>
    <property type="evidence" value="ECO:0007669"/>
    <property type="project" value="InterPro"/>
</dbReference>
<evidence type="ECO:0000313" key="3">
    <source>
        <dbReference type="EMBL" id="VAW18776.1"/>
    </source>
</evidence>
<name>A0A3B0UGM3_9ZZZZ</name>
<dbReference type="CDD" id="cd00090">
    <property type="entry name" value="HTH_ARSR"/>
    <property type="match status" value="1"/>
</dbReference>
<dbReference type="InterPro" id="IPR036388">
    <property type="entry name" value="WH-like_DNA-bd_sf"/>
</dbReference>
<accession>A0A3B0UGM3</accession>
<proteinExistence type="predicted"/>
<dbReference type="AlphaFoldDB" id="A0A3B0UGM3"/>
<dbReference type="GO" id="GO:0046685">
    <property type="term" value="P:response to arsenic-containing substance"/>
    <property type="evidence" value="ECO:0007669"/>
    <property type="project" value="UniProtKB-KW"/>
</dbReference>
<dbReference type="InterPro" id="IPR001845">
    <property type="entry name" value="HTH_ArsR_DNA-bd_dom"/>
</dbReference>
<dbReference type="Pfam" id="PF12840">
    <property type="entry name" value="HTH_20"/>
    <property type="match status" value="1"/>
</dbReference>
<dbReference type="Gene3D" id="1.10.10.10">
    <property type="entry name" value="Winged helix-like DNA-binding domain superfamily/Winged helix DNA-binding domain"/>
    <property type="match status" value="1"/>
</dbReference>
<dbReference type="EC" id="1.20.4.4" evidence="3"/>
<dbReference type="Gene3D" id="3.40.50.2300">
    <property type="match status" value="1"/>
</dbReference>
<organism evidence="3">
    <name type="scientific">hydrothermal vent metagenome</name>
    <dbReference type="NCBI Taxonomy" id="652676"/>
    <lineage>
        <taxon>unclassified sequences</taxon>
        <taxon>metagenomes</taxon>
        <taxon>ecological metagenomes</taxon>
    </lineage>
</organism>
<feature type="domain" description="HTH arsR-type" evidence="2">
    <location>
        <begin position="1"/>
        <end position="94"/>
    </location>
</feature>
<dbReference type="InterPro" id="IPR036196">
    <property type="entry name" value="Ptyr_pPase_sf"/>
</dbReference>